<proteinExistence type="predicted"/>
<evidence type="ECO:0000313" key="1">
    <source>
        <dbReference type="EMBL" id="THH13859.1"/>
    </source>
</evidence>
<comment type="caution">
    <text evidence="1">The sequence shown here is derived from an EMBL/GenBank/DDBJ whole genome shotgun (WGS) entry which is preliminary data.</text>
</comment>
<dbReference type="EMBL" id="SGPL01000319">
    <property type="protein sequence ID" value="THH13859.1"/>
    <property type="molecule type" value="Genomic_DNA"/>
</dbReference>
<sequence>MLLDCRCSRYVRRRRQLEAAQSGAEASRTQLTWWDVRTHSLPDSFVSGGFTGSVLNTWKRGSRGALPGLTIGAVGCSLVQLLYNELQVQRVKYVSRKLQVVAPVVQQDPVDPPEPKRPLSERVMGLIGLKKLSDEQYLAKMKNDREICLRRIAELEKIQEEEEKGRS</sequence>
<organism evidence="1 2">
    <name type="scientific">Bondarzewia mesenterica</name>
    <dbReference type="NCBI Taxonomy" id="1095465"/>
    <lineage>
        <taxon>Eukaryota</taxon>
        <taxon>Fungi</taxon>
        <taxon>Dikarya</taxon>
        <taxon>Basidiomycota</taxon>
        <taxon>Agaricomycotina</taxon>
        <taxon>Agaricomycetes</taxon>
        <taxon>Russulales</taxon>
        <taxon>Bondarzewiaceae</taxon>
        <taxon>Bondarzewia</taxon>
    </lineage>
</organism>
<accession>A0A4S4LNS9</accession>
<dbReference type="PANTHER" id="PTHR41390:SF1">
    <property type="entry name" value="NADH-UBIQUINONE OXIDOREDUCTASE 213 KDA SUBUNIT"/>
    <property type="match status" value="1"/>
</dbReference>
<reference evidence="1 2" key="1">
    <citation type="submission" date="2019-02" db="EMBL/GenBank/DDBJ databases">
        <title>Genome sequencing of the rare red list fungi Bondarzewia mesenterica.</title>
        <authorList>
            <person name="Buettner E."/>
            <person name="Kellner H."/>
        </authorList>
    </citation>
    <scope>NUCLEOTIDE SEQUENCE [LARGE SCALE GENOMIC DNA]</scope>
    <source>
        <strain evidence="1 2">DSM 108281</strain>
    </source>
</reference>
<dbReference type="PANTHER" id="PTHR41390">
    <property type="entry name" value="CHROMOSOME 7, WHOLE GENOME SHOTGUN SEQUENCE"/>
    <property type="match status" value="1"/>
</dbReference>
<name>A0A4S4LNS9_9AGAM</name>
<protein>
    <submittedName>
        <fullName evidence="1">Uncharacterized protein</fullName>
    </submittedName>
</protein>
<dbReference type="Proteomes" id="UP000310158">
    <property type="component" value="Unassembled WGS sequence"/>
</dbReference>
<evidence type="ECO:0000313" key="2">
    <source>
        <dbReference type="Proteomes" id="UP000310158"/>
    </source>
</evidence>
<dbReference type="OrthoDB" id="3366659at2759"/>
<gene>
    <name evidence="1" type="ORF">EW146_g6404</name>
</gene>
<keyword evidence="2" id="KW-1185">Reference proteome</keyword>
<dbReference type="AlphaFoldDB" id="A0A4S4LNS9"/>